<dbReference type="AlphaFoldDB" id="U9UZF3"/>
<protein>
    <submittedName>
        <fullName evidence="1">Uncharacterized protein</fullName>
    </submittedName>
</protein>
<sequence length="54" mass="6276">MPGFWLEDVFPDLDFGLYLSYFKALGEATEVRVKLETFMGYRLIALELMAKVIQ</sequence>
<proteinExistence type="predicted"/>
<dbReference type="EMBL" id="KI274330">
    <property type="protein sequence ID" value="ESA23968.1"/>
    <property type="molecule type" value="Genomic_DNA"/>
</dbReference>
<organism evidence="1">
    <name type="scientific">Rhizophagus irregularis (strain DAOM 181602 / DAOM 197198 / MUCL 43194)</name>
    <name type="common">Arbuscular mycorrhizal fungus</name>
    <name type="synonym">Glomus intraradices</name>
    <dbReference type="NCBI Taxonomy" id="747089"/>
    <lineage>
        <taxon>Eukaryota</taxon>
        <taxon>Fungi</taxon>
        <taxon>Fungi incertae sedis</taxon>
        <taxon>Mucoromycota</taxon>
        <taxon>Glomeromycotina</taxon>
        <taxon>Glomeromycetes</taxon>
        <taxon>Glomerales</taxon>
        <taxon>Glomeraceae</taxon>
        <taxon>Rhizophagus</taxon>
    </lineage>
</organism>
<name>U9UZF3_RHIID</name>
<dbReference type="HOGENOM" id="CLU_3051462_0_0_1"/>
<evidence type="ECO:0000313" key="1">
    <source>
        <dbReference type="EMBL" id="ESA23968.1"/>
    </source>
</evidence>
<reference evidence="1" key="1">
    <citation type="submission" date="2013-07" db="EMBL/GenBank/DDBJ databases">
        <title>The genome of an arbuscular mycorrhizal fungus provides insights into the evolution of the oldest plant symbiosis.</title>
        <authorList>
            <consortium name="DOE Joint Genome Institute"/>
            <person name="Tisserant E."/>
            <person name="Malbreil M."/>
            <person name="Kuo A."/>
            <person name="Kohler A."/>
            <person name="Symeonidi A."/>
            <person name="Balestrini R."/>
            <person name="Charron P."/>
            <person name="Duensing N."/>
            <person name="Frei-dit-Frey N."/>
            <person name="Gianinazzi-Pearson V."/>
            <person name="Gilbert B."/>
            <person name="Handa Y."/>
            <person name="Hijri M."/>
            <person name="Kaul R."/>
            <person name="Kawaguchi M."/>
            <person name="Krajinski F."/>
            <person name="Lammers P."/>
            <person name="Lapierre D."/>
            <person name="Masclaux F.G."/>
            <person name="Murat C."/>
            <person name="Morin E."/>
            <person name="Ndikumana S."/>
            <person name="Pagni M."/>
            <person name="Petitpierre D."/>
            <person name="Requena N."/>
            <person name="Rosikiewicz P."/>
            <person name="Riley R."/>
            <person name="Saito K."/>
            <person name="San Clemente H."/>
            <person name="Shapiro H."/>
            <person name="van Tuinen D."/>
            <person name="Becard G."/>
            <person name="Bonfante P."/>
            <person name="Paszkowski U."/>
            <person name="Shachar-Hill Y."/>
            <person name="Young J.P."/>
            <person name="Sanders I.R."/>
            <person name="Henrissat B."/>
            <person name="Rensing S.A."/>
            <person name="Grigoriev I.V."/>
            <person name="Corradi N."/>
            <person name="Roux C."/>
            <person name="Martin F."/>
        </authorList>
    </citation>
    <scope>NUCLEOTIDE SEQUENCE</scope>
    <source>
        <strain evidence="1">DAOM 197198</strain>
    </source>
</reference>
<accession>U9UZF3</accession>
<gene>
    <name evidence="1" type="ORF">GLOINDRAFT_14891</name>
</gene>